<dbReference type="EMBL" id="PTIZ01000009">
    <property type="protein sequence ID" value="PPK74416.1"/>
    <property type="molecule type" value="Genomic_DNA"/>
</dbReference>
<dbReference type="PANTHER" id="PTHR11601">
    <property type="entry name" value="CYSTEINE DESULFURYLASE FAMILY MEMBER"/>
    <property type="match status" value="1"/>
</dbReference>
<reference evidence="12 13" key="1">
    <citation type="submission" date="2018-02" db="EMBL/GenBank/DDBJ databases">
        <title>Subsurface microbial communities from deep shales in Ohio and West Virginia, USA.</title>
        <authorList>
            <person name="Wrighton K."/>
        </authorList>
    </citation>
    <scope>NUCLEOTIDE SEQUENCE [LARGE SCALE GENOMIC DNA]</scope>
    <source>
        <strain evidence="12 13">OWC-DMM</strain>
    </source>
</reference>
<evidence type="ECO:0000256" key="2">
    <source>
        <dbReference type="ARBA" id="ARBA00006490"/>
    </source>
</evidence>
<gene>
    <name evidence="12" type="ORF">B0F87_10958</name>
</gene>
<dbReference type="InterPro" id="IPR015421">
    <property type="entry name" value="PyrdxlP-dep_Trfase_major"/>
</dbReference>
<dbReference type="Proteomes" id="UP000240010">
    <property type="component" value="Unassembled WGS sequence"/>
</dbReference>
<accession>A0A2S6HAG4</accession>
<evidence type="ECO:0000256" key="10">
    <source>
        <dbReference type="RuleBase" id="RU004504"/>
    </source>
</evidence>
<evidence type="ECO:0000256" key="9">
    <source>
        <dbReference type="ARBA" id="ARBA00050776"/>
    </source>
</evidence>
<keyword evidence="6" id="KW-0663">Pyridoxal phosphate</keyword>
<comment type="catalytic activity">
    <reaction evidence="9">
        <text>(sulfur carrier)-H + L-cysteine = (sulfur carrier)-SH + L-alanine</text>
        <dbReference type="Rhea" id="RHEA:43892"/>
        <dbReference type="Rhea" id="RHEA-COMP:14737"/>
        <dbReference type="Rhea" id="RHEA-COMP:14739"/>
        <dbReference type="ChEBI" id="CHEBI:29917"/>
        <dbReference type="ChEBI" id="CHEBI:35235"/>
        <dbReference type="ChEBI" id="CHEBI:57972"/>
        <dbReference type="ChEBI" id="CHEBI:64428"/>
        <dbReference type="EC" id="2.8.1.7"/>
    </reaction>
</comment>
<dbReference type="GO" id="GO:0046872">
    <property type="term" value="F:metal ion binding"/>
    <property type="evidence" value="ECO:0007669"/>
    <property type="project" value="UniProtKB-KW"/>
</dbReference>
<dbReference type="Gene3D" id="1.10.260.50">
    <property type="match status" value="1"/>
</dbReference>
<dbReference type="InterPro" id="IPR000192">
    <property type="entry name" value="Aminotrans_V_dom"/>
</dbReference>
<evidence type="ECO:0000259" key="11">
    <source>
        <dbReference type="Pfam" id="PF00266"/>
    </source>
</evidence>
<keyword evidence="5" id="KW-0479">Metal-binding</keyword>
<evidence type="ECO:0000313" key="12">
    <source>
        <dbReference type="EMBL" id="PPK74416.1"/>
    </source>
</evidence>
<dbReference type="Pfam" id="PF00266">
    <property type="entry name" value="Aminotran_5"/>
    <property type="match status" value="1"/>
</dbReference>
<dbReference type="SUPFAM" id="SSF53383">
    <property type="entry name" value="PLP-dependent transferases"/>
    <property type="match status" value="1"/>
</dbReference>
<dbReference type="GO" id="GO:0031071">
    <property type="term" value="F:cysteine desulfurase activity"/>
    <property type="evidence" value="ECO:0007669"/>
    <property type="project" value="UniProtKB-EC"/>
</dbReference>
<keyword evidence="4" id="KW-0808">Transferase</keyword>
<feature type="domain" description="Aminotransferase class V" evidence="11">
    <location>
        <begin position="2"/>
        <end position="356"/>
    </location>
</feature>
<comment type="similarity">
    <text evidence="2">Belongs to the class-V pyridoxal-phosphate-dependent aminotransferase family. NifS/IscS subfamily.</text>
</comment>
<evidence type="ECO:0000256" key="4">
    <source>
        <dbReference type="ARBA" id="ARBA00022679"/>
    </source>
</evidence>
<evidence type="ECO:0000313" key="13">
    <source>
        <dbReference type="Proteomes" id="UP000240010"/>
    </source>
</evidence>
<comment type="caution">
    <text evidence="12">The sequence shown here is derived from an EMBL/GenBank/DDBJ whole genome shotgun (WGS) entry which is preliminary data.</text>
</comment>
<dbReference type="Gene3D" id="3.40.640.10">
    <property type="entry name" value="Type I PLP-dependent aspartate aminotransferase-like (Major domain)"/>
    <property type="match status" value="1"/>
</dbReference>
<dbReference type="EC" id="2.8.1.7" evidence="3"/>
<evidence type="ECO:0000256" key="1">
    <source>
        <dbReference type="ARBA" id="ARBA00001933"/>
    </source>
</evidence>
<dbReference type="PIRSF" id="PIRSF005572">
    <property type="entry name" value="NifS"/>
    <property type="match status" value="1"/>
</dbReference>
<dbReference type="PROSITE" id="PS00595">
    <property type="entry name" value="AA_TRANSFER_CLASS_5"/>
    <property type="match status" value="1"/>
</dbReference>
<dbReference type="RefSeq" id="WP_104429772.1">
    <property type="nucleotide sequence ID" value="NZ_PTIZ01000009.1"/>
</dbReference>
<sequence>MIYFDHNATTPLDDRVLDAMLPFLTTFYGNPSSLYRHGRVAGGAIDAAREQLSALLGVQPGQIIFTSGGTEANNLALATLAPQGGLAVSAIEHPSIIEPALHLKSQGHELTLLNVDANGLITQDAIDEVIRLKPGLVSIMLANNETGVVQHIAHYADQLRAQGIKVHTDAVQALGKIPVNFNRLGTHLMSLSSHKIYGPKGCGALVFEKSVEIKPVLLGGGQEQGFRAGTENVAAIVGFGKAAELAKTELAERHAYLLKLRKLLEHGLGAIPGLTIFAEQAERLPNTVQMGIHGIDGEMLLMQLDQKNIAVSSGSACASGQREPSPVLVAMGVEPSDAKSAIRISLGKASTEADVIEFIKQLTSLTIKG</sequence>
<keyword evidence="8" id="KW-0411">Iron-sulfur</keyword>
<evidence type="ECO:0000256" key="7">
    <source>
        <dbReference type="ARBA" id="ARBA00023004"/>
    </source>
</evidence>
<comment type="cofactor">
    <cofactor evidence="1 10">
        <name>pyridoxal 5'-phosphate</name>
        <dbReference type="ChEBI" id="CHEBI:597326"/>
    </cofactor>
</comment>
<evidence type="ECO:0000256" key="5">
    <source>
        <dbReference type="ARBA" id="ARBA00022723"/>
    </source>
</evidence>
<evidence type="ECO:0000256" key="6">
    <source>
        <dbReference type="ARBA" id="ARBA00022898"/>
    </source>
</evidence>
<dbReference type="Gene3D" id="3.90.1150.10">
    <property type="entry name" value="Aspartate Aminotransferase, domain 1"/>
    <property type="match status" value="1"/>
</dbReference>
<dbReference type="InterPro" id="IPR016454">
    <property type="entry name" value="Cysteine_dSase"/>
</dbReference>
<keyword evidence="7" id="KW-0408">Iron</keyword>
<organism evidence="12 13">
    <name type="scientific">Methylobacter tundripaludum</name>
    <dbReference type="NCBI Taxonomy" id="173365"/>
    <lineage>
        <taxon>Bacteria</taxon>
        <taxon>Pseudomonadati</taxon>
        <taxon>Pseudomonadota</taxon>
        <taxon>Gammaproteobacteria</taxon>
        <taxon>Methylococcales</taxon>
        <taxon>Methylococcaceae</taxon>
        <taxon>Methylobacter</taxon>
    </lineage>
</organism>
<dbReference type="InterPro" id="IPR015422">
    <property type="entry name" value="PyrdxlP-dep_Trfase_small"/>
</dbReference>
<evidence type="ECO:0000256" key="3">
    <source>
        <dbReference type="ARBA" id="ARBA00012239"/>
    </source>
</evidence>
<name>A0A2S6HAG4_9GAMM</name>
<evidence type="ECO:0000256" key="8">
    <source>
        <dbReference type="ARBA" id="ARBA00023014"/>
    </source>
</evidence>
<dbReference type="InterPro" id="IPR020578">
    <property type="entry name" value="Aminotrans_V_PyrdxlP_BS"/>
</dbReference>
<dbReference type="GO" id="GO:0051536">
    <property type="term" value="F:iron-sulfur cluster binding"/>
    <property type="evidence" value="ECO:0007669"/>
    <property type="project" value="UniProtKB-KW"/>
</dbReference>
<dbReference type="InterPro" id="IPR015424">
    <property type="entry name" value="PyrdxlP-dep_Trfase"/>
</dbReference>
<protein>
    <recommendedName>
        <fullName evidence="3">cysteine desulfurase</fullName>
        <ecNumber evidence="3">2.8.1.7</ecNumber>
    </recommendedName>
</protein>
<proteinExistence type="inferred from homology"/>
<dbReference type="AlphaFoldDB" id="A0A2S6HAG4"/>
<dbReference type="PANTHER" id="PTHR11601:SF34">
    <property type="entry name" value="CYSTEINE DESULFURASE"/>
    <property type="match status" value="1"/>
</dbReference>